<dbReference type="STRING" id="200324.A0A2N5UUZ9"/>
<feature type="region of interest" description="Disordered" evidence="1">
    <location>
        <begin position="50"/>
        <end position="70"/>
    </location>
</feature>
<dbReference type="PANTHER" id="PTHR33069">
    <property type="entry name" value="CHROMOSOME 7, WHOLE GENOME SHOTGUN SEQUENCE-RELATED"/>
    <property type="match status" value="1"/>
</dbReference>
<dbReference type="Proteomes" id="UP000235388">
    <property type="component" value="Unassembled WGS sequence"/>
</dbReference>
<organism evidence="2 3">
    <name type="scientific">Puccinia coronata f. sp. avenae</name>
    <dbReference type="NCBI Taxonomy" id="200324"/>
    <lineage>
        <taxon>Eukaryota</taxon>
        <taxon>Fungi</taxon>
        <taxon>Dikarya</taxon>
        <taxon>Basidiomycota</taxon>
        <taxon>Pucciniomycotina</taxon>
        <taxon>Pucciniomycetes</taxon>
        <taxon>Pucciniales</taxon>
        <taxon>Pucciniaceae</taxon>
        <taxon>Puccinia</taxon>
    </lineage>
</organism>
<keyword evidence="3" id="KW-1185">Reference proteome</keyword>
<reference evidence="2 3" key="1">
    <citation type="submission" date="2017-11" db="EMBL/GenBank/DDBJ databases">
        <title>De novo assembly and phasing of dikaryotic genomes from two isolates of Puccinia coronata f. sp. avenae, the causal agent of oat crown rust.</title>
        <authorList>
            <person name="Miller M.E."/>
            <person name="Zhang Y."/>
            <person name="Omidvar V."/>
            <person name="Sperschneider J."/>
            <person name="Schwessinger B."/>
            <person name="Raley C."/>
            <person name="Palmer J.M."/>
            <person name="Garnica D."/>
            <person name="Upadhyaya N."/>
            <person name="Rathjen J."/>
            <person name="Taylor J.M."/>
            <person name="Park R.F."/>
            <person name="Dodds P.N."/>
            <person name="Hirsch C.D."/>
            <person name="Kianian S.F."/>
            <person name="Figueroa M."/>
        </authorList>
    </citation>
    <scope>NUCLEOTIDE SEQUENCE [LARGE SCALE GENOMIC DNA]</scope>
    <source>
        <strain evidence="2">12NC29</strain>
    </source>
</reference>
<dbReference type="EMBL" id="PGCJ01000167">
    <property type="protein sequence ID" value="PLW41590.1"/>
    <property type="molecule type" value="Genomic_DNA"/>
</dbReference>
<gene>
    <name evidence="2" type="ORF">PCANC_17417</name>
</gene>
<evidence type="ECO:0000256" key="1">
    <source>
        <dbReference type="SAM" id="MobiDB-lite"/>
    </source>
</evidence>
<proteinExistence type="predicted"/>
<dbReference type="OrthoDB" id="10659988at2759"/>
<evidence type="ECO:0000313" key="2">
    <source>
        <dbReference type="EMBL" id="PLW41590.1"/>
    </source>
</evidence>
<dbReference type="PANTHER" id="PTHR33069:SF3">
    <property type="entry name" value="DYNEIN HEAVY CHAIN TAIL DOMAIN-CONTAINING PROTEIN"/>
    <property type="match status" value="1"/>
</dbReference>
<sequence>MDALENEIDSAKYEVIRQYADMVVSTFKTLAQKYVPVSYEDFWPENFDSLDNSSQDDSAQDEADSAQGQLKAKKDALDQLESNLMLLKHLITTMCLSLDPLRLVEDPALHLQLVLDIQPQFEHTYDQIKRATDIIFLRQANYSRRSDQHLQILKSFRLRHLQYSLRECLEESTFDFLHVWGDSIVAVGFSHVHFLSRHSARPRPWTPCPTVLEWIDYTVIKCLKQSEFNLVQQHWSYQISLINHHLEYFVRSIHLITPTRQNQPVIQIAKSLPTIIKLCRLLVGKISKCCTKRLPFFTGMRSDQLKCLEDFPDKPNHSKRVVILHCLLYRFKSFL</sequence>
<name>A0A2N5UUZ9_9BASI</name>
<protein>
    <submittedName>
        <fullName evidence="2">Uncharacterized protein</fullName>
    </submittedName>
</protein>
<accession>A0A2N5UUZ9</accession>
<comment type="caution">
    <text evidence="2">The sequence shown here is derived from an EMBL/GenBank/DDBJ whole genome shotgun (WGS) entry which is preliminary data.</text>
</comment>
<evidence type="ECO:0000313" key="3">
    <source>
        <dbReference type="Proteomes" id="UP000235388"/>
    </source>
</evidence>
<dbReference type="AlphaFoldDB" id="A0A2N5UUZ9"/>